<protein>
    <submittedName>
        <fullName evidence="1">Uncharacterized protein</fullName>
    </submittedName>
</protein>
<feature type="non-terminal residue" evidence="1">
    <location>
        <position position="113"/>
    </location>
</feature>
<dbReference type="AlphaFoldDB" id="A0A382QI37"/>
<reference evidence="1" key="1">
    <citation type="submission" date="2018-05" db="EMBL/GenBank/DDBJ databases">
        <authorList>
            <person name="Lanie J.A."/>
            <person name="Ng W.-L."/>
            <person name="Kazmierczak K.M."/>
            <person name="Andrzejewski T.M."/>
            <person name="Davidsen T.M."/>
            <person name="Wayne K.J."/>
            <person name="Tettelin H."/>
            <person name="Glass J.I."/>
            <person name="Rusch D."/>
            <person name="Podicherti R."/>
            <person name="Tsui H.-C.T."/>
            <person name="Winkler M.E."/>
        </authorList>
    </citation>
    <scope>NUCLEOTIDE SEQUENCE</scope>
</reference>
<organism evidence="1">
    <name type="scientific">marine metagenome</name>
    <dbReference type="NCBI Taxonomy" id="408172"/>
    <lineage>
        <taxon>unclassified sequences</taxon>
        <taxon>metagenomes</taxon>
        <taxon>ecological metagenomes</taxon>
    </lineage>
</organism>
<dbReference type="EMBL" id="UINC01114347">
    <property type="protein sequence ID" value="SVC84590.1"/>
    <property type="molecule type" value="Genomic_DNA"/>
</dbReference>
<name>A0A382QI37_9ZZZZ</name>
<accession>A0A382QI37</accession>
<gene>
    <name evidence="1" type="ORF">METZ01_LOCUS337444</name>
</gene>
<evidence type="ECO:0000313" key="1">
    <source>
        <dbReference type="EMBL" id="SVC84590.1"/>
    </source>
</evidence>
<proteinExistence type="predicted"/>
<sequence length="113" mass="12915">MNSPVSLENLIPEDISNKLNDAGVSFSELRKGCTTPEKLTEAIYTHWRSGAIRVERNWNGILDSPEIVHYSNSACFLPDDRIFLESTHSQTSWKVATWNVNSIRTRLPLLLNW</sequence>